<dbReference type="Gramene" id="PRQ47592">
    <property type="protein sequence ID" value="PRQ47592"/>
    <property type="gene ID" value="RchiOBHm_Chr2g0101311"/>
</dbReference>
<dbReference type="EMBL" id="PDCK01000040">
    <property type="protein sequence ID" value="PRQ47592.1"/>
    <property type="molecule type" value="Genomic_DNA"/>
</dbReference>
<dbReference type="AlphaFoldDB" id="A0A2P6RMD9"/>
<comment type="caution">
    <text evidence="3">The sequence shown here is derived from an EMBL/GenBank/DDBJ whole genome shotgun (WGS) entry which is preliminary data.</text>
</comment>
<feature type="region of interest" description="Disordered" evidence="2">
    <location>
        <begin position="57"/>
        <end position="76"/>
    </location>
</feature>
<evidence type="ECO:0000313" key="4">
    <source>
        <dbReference type="Proteomes" id="UP000238479"/>
    </source>
</evidence>
<feature type="compositionally biased region" description="Polar residues" evidence="2">
    <location>
        <begin position="274"/>
        <end position="285"/>
    </location>
</feature>
<evidence type="ECO:0000313" key="3">
    <source>
        <dbReference type="EMBL" id="PRQ47592.1"/>
    </source>
</evidence>
<keyword evidence="1" id="KW-0175">Coiled coil</keyword>
<name>A0A2P6RMD9_ROSCH</name>
<protein>
    <submittedName>
        <fullName evidence="3">Uncharacterized protein</fullName>
    </submittedName>
</protein>
<feature type="region of interest" description="Disordered" evidence="2">
    <location>
        <begin position="265"/>
        <end position="285"/>
    </location>
</feature>
<dbReference type="Proteomes" id="UP000238479">
    <property type="component" value="Chromosome 2"/>
</dbReference>
<evidence type="ECO:0000256" key="1">
    <source>
        <dbReference type="SAM" id="Coils"/>
    </source>
</evidence>
<feature type="coiled-coil region" evidence="1">
    <location>
        <begin position="333"/>
        <end position="360"/>
    </location>
</feature>
<organism evidence="3 4">
    <name type="scientific">Rosa chinensis</name>
    <name type="common">China rose</name>
    <dbReference type="NCBI Taxonomy" id="74649"/>
    <lineage>
        <taxon>Eukaryota</taxon>
        <taxon>Viridiplantae</taxon>
        <taxon>Streptophyta</taxon>
        <taxon>Embryophyta</taxon>
        <taxon>Tracheophyta</taxon>
        <taxon>Spermatophyta</taxon>
        <taxon>Magnoliopsida</taxon>
        <taxon>eudicotyledons</taxon>
        <taxon>Gunneridae</taxon>
        <taxon>Pentapetalae</taxon>
        <taxon>rosids</taxon>
        <taxon>fabids</taxon>
        <taxon>Rosales</taxon>
        <taxon>Rosaceae</taxon>
        <taxon>Rosoideae</taxon>
        <taxon>Rosoideae incertae sedis</taxon>
        <taxon>Rosa</taxon>
    </lineage>
</organism>
<gene>
    <name evidence="3" type="ORF">RchiOBHm_Chr2g0101311</name>
</gene>
<accession>A0A2P6RMD9</accession>
<sequence>MLKVIVTILMREKSLTIEQKEAKLTEFVKNAEKSLNPETQVIAEQFLLGAKVGLKINQPHPDDTTSDPPAPGSSQSTDVLLAVQQKLEAAFQAIQQGQQAQGQEMLVDATVALKQEKSLTVEQKAAKLTEFVKNVEKSLNKETQEIAKQFLLGAQVGFKINQQHQANTASSPSTQGSSQNTIFLLAVQQKLHVAFQAIQQGKKDEGQEMLKVIVTILMREKSLTIEQKAAKLTEFVKNAEESLNPETQVIAEQFLLGAKVGLKINQPHQDDTTSDPSAPRSSQSTDVLLAAQQKLEAAFQAIQQGQQAKGQEMLVDATVGLKQEKSLTVEQKAAKLTEFVKNAEKSLNKETQEIAEKFLEGAQVGFKINQQHKP</sequence>
<proteinExistence type="predicted"/>
<reference evidence="3 4" key="1">
    <citation type="journal article" date="2018" name="Nat. Genet.">
        <title>The Rosa genome provides new insights in the design of modern roses.</title>
        <authorList>
            <person name="Bendahmane M."/>
        </authorList>
    </citation>
    <scope>NUCLEOTIDE SEQUENCE [LARGE SCALE GENOMIC DNA]</scope>
    <source>
        <strain evidence="4">cv. Old Blush</strain>
    </source>
</reference>
<keyword evidence="4" id="KW-1185">Reference proteome</keyword>
<evidence type="ECO:0000256" key="2">
    <source>
        <dbReference type="SAM" id="MobiDB-lite"/>
    </source>
</evidence>